<sequence length="200" mass="22837">MKTGVFGGTFNPVHKGHIMLAEYCMDSVGLDRIIMIPTAVPPHKISKNLASENDRLNMCVLACKGKKNFSVSDIEIKRQGKSYTYETVTQLKEIYPDDHLYTIMGADMFLTLDRWKNPKIIFEKSSIITIPRDDENKSELEKFYKNVLKPMGADAVILPNPVISVSSTFIRDNLDEFDLISGMLDKSVYDYIIKNNLYRK</sequence>
<comment type="similarity">
    <text evidence="10">Belongs to the NadD family.</text>
</comment>
<dbReference type="SUPFAM" id="SSF52374">
    <property type="entry name" value="Nucleotidylyl transferase"/>
    <property type="match status" value="1"/>
</dbReference>
<gene>
    <name evidence="10 12" type="primary">nadD</name>
    <name evidence="12" type="ORF">WMO39_05715</name>
</gene>
<evidence type="ECO:0000313" key="13">
    <source>
        <dbReference type="Proteomes" id="UP001490816"/>
    </source>
</evidence>
<comment type="pathway">
    <text evidence="2 10">Cofactor biosynthesis; NAD(+) biosynthesis; deamido-NAD(+) from nicotinate D-ribonucleotide: step 1/1.</text>
</comment>
<evidence type="ECO:0000256" key="8">
    <source>
        <dbReference type="ARBA" id="ARBA00023027"/>
    </source>
</evidence>
<reference evidence="12 13" key="1">
    <citation type="submission" date="2024-03" db="EMBL/GenBank/DDBJ databases">
        <title>Human intestinal bacterial collection.</title>
        <authorList>
            <person name="Pauvert C."/>
            <person name="Hitch T.C.A."/>
            <person name="Clavel T."/>
        </authorList>
    </citation>
    <scope>NUCLEOTIDE SEQUENCE [LARGE SCALE GENOMIC DNA]</scope>
    <source>
        <strain evidence="12 13">CLA-JM-H38</strain>
    </source>
</reference>
<dbReference type="Proteomes" id="UP001490816">
    <property type="component" value="Unassembled WGS sequence"/>
</dbReference>
<dbReference type="InterPro" id="IPR014729">
    <property type="entry name" value="Rossmann-like_a/b/a_fold"/>
</dbReference>
<comment type="caution">
    <text evidence="12">The sequence shown here is derived from an EMBL/GenBank/DDBJ whole genome shotgun (WGS) entry which is preliminary data.</text>
</comment>
<evidence type="ECO:0000256" key="3">
    <source>
        <dbReference type="ARBA" id="ARBA00022642"/>
    </source>
</evidence>
<dbReference type="Pfam" id="PF01467">
    <property type="entry name" value="CTP_transf_like"/>
    <property type="match status" value="1"/>
</dbReference>
<dbReference type="InterPro" id="IPR005248">
    <property type="entry name" value="NadD/NMNAT"/>
</dbReference>
<evidence type="ECO:0000256" key="5">
    <source>
        <dbReference type="ARBA" id="ARBA00022695"/>
    </source>
</evidence>
<dbReference type="NCBIfam" id="TIGR00482">
    <property type="entry name" value="nicotinate (nicotinamide) nucleotide adenylyltransferase"/>
    <property type="match status" value="1"/>
</dbReference>
<evidence type="ECO:0000256" key="7">
    <source>
        <dbReference type="ARBA" id="ARBA00022840"/>
    </source>
</evidence>
<evidence type="ECO:0000256" key="4">
    <source>
        <dbReference type="ARBA" id="ARBA00022679"/>
    </source>
</evidence>
<keyword evidence="7 10" id="KW-0067">ATP-binding</keyword>
<keyword evidence="3 10" id="KW-0662">Pyridine nucleotide biosynthesis</keyword>
<evidence type="ECO:0000256" key="6">
    <source>
        <dbReference type="ARBA" id="ARBA00022741"/>
    </source>
</evidence>
<dbReference type="GO" id="GO:0004515">
    <property type="term" value="F:nicotinate-nucleotide adenylyltransferase activity"/>
    <property type="evidence" value="ECO:0007669"/>
    <property type="project" value="UniProtKB-EC"/>
</dbReference>
<dbReference type="NCBIfam" id="NF000840">
    <property type="entry name" value="PRK00071.1-3"/>
    <property type="match status" value="1"/>
</dbReference>
<dbReference type="NCBIfam" id="TIGR00125">
    <property type="entry name" value="cyt_tran_rel"/>
    <property type="match status" value="1"/>
</dbReference>
<dbReference type="EC" id="2.7.7.18" evidence="10"/>
<evidence type="ECO:0000256" key="2">
    <source>
        <dbReference type="ARBA" id="ARBA00005019"/>
    </source>
</evidence>
<keyword evidence="4 10" id="KW-0808">Transferase</keyword>
<dbReference type="Gene3D" id="3.40.50.620">
    <property type="entry name" value="HUPs"/>
    <property type="match status" value="1"/>
</dbReference>
<evidence type="ECO:0000313" key="12">
    <source>
        <dbReference type="EMBL" id="MEQ2469830.1"/>
    </source>
</evidence>
<protein>
    <recommendedName>
        <fullName evidence="10">Probable nicotinate-nucleotide adenylyltransferase</fullName>
        <ecNumber evidence="10">2.7.7.18</ecNumber>
    </recommendedName>
    <alternativeName>
        <fullName evidence="10">Deamido-NAD(+) diphosphorylase</fullName>
    </alternativeName>
    <alternativeName>
        <fullName evidence="10">Deamido-NAD(+) pyrophosphorylase</fullName>
    </alternativeName>
    <alternativeName>
        <fullName evidence="10">Nicotinate mononucleotide adenylyltransferase</fullName>
        <shortName evidence="10">NaMN adenylyltransferase</shortName>
    </alternativeName>
</protein>
<dbReference type="PANTHER" id="PTHR39321">
    <property type="entry name" value="NICOTINATE-NUCLEOTIDE ADENYLYLTRANSFERASE-RELATED"/>
    <property type="match status" value="1"/>
</dbReference>
<keyword evidence="5 10" id="KW-0548">Nucleotidyltransferase</keyword>
<dbReference type="EMBL" id="JBBMEZ010000012">
    <property type="protein sequence ID" value="MEQ2469830.1"/>
    <property type="molecule type" value="Genomic_DNA"/>
</dbReference>
<comment type="function">
    <text evidence="1 10">Catalyzes the reversible adenylation of nicotinate mononucleotide (NaMN) to nicotinic acid adenine dinucleotide (NaAD).</text>
</comment>
<feature type="domain" description="Cytidyltransferase-like" evidence="11">
    <location>
        <begin position="5"/>
        <end position="172"/>
    </location>
</feature>
<keyword evidence="6 10" id="KW-0547">Nucleotide-binding</keyword>
<evidence type="ECO:0000259" key="11">
    <source>
        <dbReference type="Pfam" id="PF01467"/>
    </source>
</evidence>
<evidence type="ECO:0000256" key="9">
    <source>
        <dbReference type="ARBA" id="ARBA00048721"/>
    </source>
</evidence>
<dbReference type="InterPro" id="IPR004821">
    <property type="entry name" value="Cyt_trans-like"/>
</dbReference>
<accession>A0ABV1F8Y5</accession>
<keyword evidence="13" id="KW-1185">Reference proteome</keyword>
<dbReference type="CDD" id="cd02165">
    <property type="entry name" value="NMNAT"/>
    <property type="match status" value="1"/>
</dbReference>
<organism evidence="12 13">
    <name type="scientific">Ruminococcoides intestinale</name>
    <dbReference type="NCBI Taxonomy" id="3133162"/>
    <lineage>
        <taxon>Bacteria</taxon>
        <taxon>Bacillati</taxon>
        <taxon>Bacillota</taxon>
        <taxon>Clostridia</taxon>
        <taxon>Eubacteriales</taxon>
        <taxon>Oscillospiraceae</taxon>
        <taxon>Ruminococcoides</taxon>
    </lineage>
</organism>
<comment type="catalytic activity">
    <reaction evidence="9 10">
        <text>nicotinate beta-D-ribonucleotide + ATP + H(+) = deamido-NAD(+) + diphosphate</text>
        <dbReference type="Rhea" id="RHEA:22860"/>
        <dbReference type="ChEBI" id="CHEBI:15378"/>
        <dbReference type="ChEBI" id="CHEBI:30616"/>
        <dbReference type="ChEBI" id="CHEBI:33019"/>
        <dbReference type="ChEBI" id="CHEBI:57502"/>
        <dbReference type="ChEBI" id="CHEBI:58437"/>
        <dbReference type="EC" id="2.7.7.18"/>
    </reaction>
</comment>
<name>A0ABV1F8Y5_9FIRM</name>
<dbReference type="PANTHER" id="PTHR39321:SF3">
    <property type="entry name" value="PHOSPHOPANTETHEINE ADENYLYLTRANSFERASE"/>
    <property type="match status" value="1"/>
</dbReference>
<proteinExistence type="inferred from homology"/>
<keyword evidence="8 10" id="KW-0520">NAD</keyword>
<dbReference type="HAMAP" id="MF_00244">
    <property type="entry name" value="NaMN_adenylyltr"/>
    <property type="match status" value="1"/>
</dbReference>
<evidence type="ECO:0000256" key="1">
    <source>
        <dbReference type="ARBA" id="ARBA00002324"/>
    </source>
</evidence>
<evidence type="ECO:0000256" key="10">
    <source>
        <dbReference type="HAMAP-Rule" id="MF_00244"/>
    </source>
</evidence>
<dbReference type="RefSeq" id="WP_117948929.1">
    <property type="nucleotide sequence ID" value="NZ_JBBMEZ010000012.1"/>
</dbReference>